<feature type="region of interest" description="Disordered" evidence="3">
    <location>
        <begin position="515"/>
        <end position="542"/>
    </location>
</feature>
<dbReference type="GO" id="GO:0000147">
    <property type="term" value="P:actin cortical patch assembly"/>
    <property type="evidence" value="ECO:0007669"/>
    <property type="project" value="TreeGrafter"/>
</dbReference>
<protein>
    <recommendedName>
        <fullName evidence="4">Protein kinase domain-containing protein</fullName>
    </recommendedName>
</protein>
<dbReference type="InterPro" id="IPR008271">
    <property type="entry name" value="Ser/Thr_kinase_AS"/>
</dbReference>
<dbReference type="GO" id="GO:0007015">
    <property type="term" value="P:actin filament organization"/>
    <property type="evidence" value="ECO:0007669"/>
    <property type="project" value="TreeGrafter"/>
</dbReference>
<dbReference type="PROSITE" id="PS50011">
    <property type="entry name" value="PROTEIN_KINASE_DOM"/>
    <property type="match status" value="1"/>
</dbReference>
<dbReference type="KEGG" id="asau:88173894"/>
<dbReference type="AlphaFoldDB" id="A0AAX4HAD9"/>
<dbReference type="Pfam" id="PF00069">
    <property type="entry name" value="Pkinase"/>
    <property type="match status" value="1"/>
</dbReference>
<keyword evidence="2" id="KW-0175">Coiled coil</keyword>
<evidence type="ECO:0000256" key="1">
    <source>
        <dbReference type="ARBA" id="ARBA00022741"/>
    </source>
</evidence>
<proteinExistence type="predicted"/>
<evidence type="ECO:0000259" key="4">
    <source>
        <dbReference type="PROSITE" id="PS50011"/>
    </source>
</evidence>
<feature type="compositionally biased region" description="Polar residues" evidence="3">
    <location>
        <begin position="696"/>
        <end position="755"/>
    </location>
</feature>
<dbReference type="Proteomes" id="UP001338582">
    <property type="component" value="Chromosome 3"/>
</dbReference>
<feature type="compositionally biased region" description="Basic and acidic residues" evidence="3">
    <location>
        <begin position="918"/>
        <end position="940"/>
    </location>
</feature>
<name>A0AAX4HAD9_9ASCO</name>
<dbReference type="GO" id="GO:0005524">
    <property type="term" value="F:ATP binding"/>
    <property type="evidence" value="ECO:0007669"/>
    <property type="project" value="InterPro"/>
</dbReference>
<feature type="compositionally biased region" description="Polar residues" evidence="3">
    <location>
        <begin position="594"/>
        <end position="610"/>
    </location>
</feature>
<reference evidence="5 6" key="1">
    <citation type="submission" date="2023-10" db="EMBL/GenBank/DDBJ databases">
        <title>Draft Genome Sequence of Candida saopaulonensis from a very Premature Infant with Sepsis.</title>
        <authorList>
            <person name="Ning Y."/>
            <person name="Dai R."/>
            <person name="Xiao M."/>
            <person name="Xu Y."/>
            <person name="Yan Q."/>
            <person name="Zhang L."/>
        </authorList>
    </citation>
    <scope>NUCLEOTIDE SEQUENCE [LARGE SCALE GENOMIC DNA]</scope>
    <source>
        <strain evidence="5 6">19XY460</strain>
    </source>
</reference>
<dbReference type="PANTHER" id="PTHR22967">
    <property type="entry name" value="SERINE/THREONINE PROTEIN KINASE"/>
    <property type="match status" value="1"/>
</dbReference>
<evidence type="ECO:0000256" key="2">
    <source>
        <dbReference type="SAM" id="Coils"/>
    </source>
</evidence>
<feature type="region of interest" description="Disordered" evidence="3">
    <location>
        <begin position="694"/>
        <end position="759"/>
    </location>
</feature>
<dbReference type="EMBL" id="CP138896">
    <property type="protein sequence ID" value="WPK25513.1"/>
    <property type="molecule type" value="Genomic_DNA"/>
</dbReference>
<dbReference type="InterPro" id="IPR011009">
    <property type="entry name" value="Kinase-like_dom_sf"/>
</dbReference>
<dbReference type="InterPro" id="IPR000719">
    <property type="entry name" value="Prot_kinase_dom"/>
</dbReference>
<organism evidence="5 6">
    <name type="scientific">Australozyma saopauloensis</name>
    <dbReference type="NCBI Taxonomy" id="291208"/>
    <lineage>
        <taxon>Eukaryota</taxon>
        <taxon>Fungi</taxon>
        <taxon>Dikarya</taxon>
        <taxon>Ascomycota</taxon>
        <taxon>Saccharomycotina</taxon>
        <taxon>Pichiomycetes</taxon>
        <taxon>Metschnikowiaceae</taxon>
        <taxon>Australozyma</taxon>
    </lineage>
</organism>
<feature type="compositionally biased region" description="Polar residues" evidence="3">
    <location>
        <begin position="434"/>
        <end position="445"/>
    </location>
</feature>
<dbReference type="PROSITE" id="PS00108">
    <property type="entry name" value="PROTEIN_KINASE_ST"/>
    <property type="match status" value="1"/>
</dbReference>
<dbReference type="Gene3D" id="1.10.510.10">
    <property type="entry name" value="Transferase(Phosphotransferase) domain 1"/>
    <property type="match status" value="1"/>
</dbReference>
<feature type="region of interest" description="Disordered" evidence="3">
    <location>
        <begin position="571"/>
        <end position="633"/>
    </location>
</feature>
<keyword evidence="6" id="KW-1185">Reference proteome</keyword>
<feature type="region of interest" description="Disordered" evidence="3">
    <location>
        <begin position="894"/>
        <end position="958"/>
    </location>
</feature>
<dbReference type="PANTHER" id="PTHR22967:SF65">
    <property type="entry name" value="SERINE_THREONINE-PROTEIN KINASE AKL1"/>
    <property type="match status" value="1"/>
</dbReference>
<sequence length="958" mass="106911">MLEPGSNLVVGSHTVTVVRFLSEGGFSRIYEVQAQQRDAENEEGVETVPPKAHIACLKQVKVADKAGLTELRKEVDVMRTLRDARNIVKYYDLNAERMPDGTYQVLVLMELCPNKSLLEYMNAHIREKLTEKQILAIMMDIAIGVYEMHRIQLVHRDIKIENVLIDAKNRFKLCDFGSVSTAIRPPKDQQEFQMLSHDIMYHTTPQYRAPEMLDLTRGITIDDKADIWAIGCFLYKLCYYTTPFEAAGDIAIVHASFQFPPDPPAPLYSGDLKNLIIIMLQQDPRFRPNIVQIIMLLAKMCNKDYDELQIDDFTKAGPYDFHALHEMQREKQKFLIKQQQQQQQYYYEQQQQQVQSAQQQALKEQLARSAASLRANLLDSAHADAASAAPVAPVAVGNVVASSPNNMIPSEVRRGPKHSVPTFNKPTHLLRSNGFATPSRPSSAVEQHVDVPSQASPLTSEHSNPSVIHSPNSNTHPELEPSDDLDLLDLGNLDDIENRYPTLDALDHAVASPSAKVPKLPYATSNENPPVNTTNHQKKPSELENVEAWEKSHSNTIDREAEKLVSDIFQQGNSTQPKQREGSASEKHEDVSRHNSQASTKSHTRSSYSANPEPVKSAVSELQPPIDIPSGKVAAPHDFYQATDMNPSISTHSVSTKINPQTILPYQQPISQKTPNQIPVKASSTSNHAQVPDFIQKQSPGPVSSMQTVRPISNSQQGQDYQHLDPQNYQTMASSKQTKSPYQGSSKPATSSSNPWGDALERTPKAEARAPAVHNNLIPDYGLSKQILNLTLEENTPISKMPSRHKPIETNLIELEVGLSSSSSVNVSRALSSNNKSNKDLSYLDDMSLIDMDSDEMIPRGRASEELTRPSFKKGYPGLREPNVNFQEEVIDFASDDENNNSEMSRVAIRQSLKKTRKASDHRRSDSGMKRSESSHRRSDSANGGETRKRLSFFGQGN</sequence>
<dbReference type="GO" id="GO:0004674">
    <property type="term" value="F:protein serine/threonine kinase activity"/>
    <property type="evidence" value="ECO:0007669"/>
    <property type="project" value="TreeGrafter"/>
</dbReference>
<feature type="compositionally biased region" description="Basic and acidic residues" evidence="3">
    <location>
        <begin position="578"/>
        <end position="593"/>
    </location>
</feature>
<dbReference type="RefSeq" id="XP_062877895.1">
    <property type="nucleotide sequence ID" value="XM_063021825.1"/>
</dbReference>
<dbReference type="GO" id="GO:0005737">
    <property type="term" value="C:cytoplasm"/>
    <property type="evidence" value="ECO:0007669"/>
    <property type="project" value="TreeGrafter"/>
</dbReference>
<accession>A0AAX4HAD9</accession>
<keyword evidence="1" id="KW-0547">Nucleotide-binding</keyword>
<gene>
    <name evidence="5" type="ORF">PUMCH_002830</name>
</gene>
<evidence type="ECO:0000256" key="3">
    <source>
        <dbReference type="SAM" id="MobiDB-lite"/>
    </source>
</evidence>
<dbReference type="SUPFAM" id="SSF56112">
    <property type="entry name" value="Protein kinase-like (PK-like)"/>
    <property type="match status" value="1"/>
</dbReference>
<evidence type="ECO:0000313" key="6">
    <source>
        <dbReference type="Proteomes" id="UP001338582"/>
    </source>
</evidence>
<evidence type="ECO:0000313" key="5">
    <source>
        <dbReference type="EMBL" id="WPK25513.1"/>
    </source>
</evidence>
<feature type="region of interest" description="Disordered" evidence="3">
    <location>
        <begin position="404"/>
        <end position="483"/>
    </location>
</feature>
<feature type="coiled-coil region" evidence="2">
    <location>
        <begin position="324"/>
        <end position="367"/>
    </location>
</feature>
<feature type="compositionally biased region" description="Polar residues" evidence="3">
    <location>
        <begin position="523"/>
        <end position="535"/>
    </location>
</feature>
<feature type="region of interest" description="Disordered" evidence="3">
    <location>
        <begin position="860"/>
        <end position="880"/>
    </location>
</feature>
<dbReference type="GeneID" id="88173894"/>
<dbReference type="SMART" id="SM00220">
    <property type="entry name" value="S_TKc"/>
    <property type="match status" value="1"/>
</dbReference>
<feature type="domain" description="Protein kinase" evidence="4">
    <location>
        <begin position="15"/>
        <end position="300"/>
    </location>
</feature>
<feature type="compositionally biased region" description="Polar residues" evidence="3">
    <location>
        <begin position="453"/>
        <end position="476"/>
    </location>
</feature>